<feature type="domain" description="Tail specific protease" evidence="3">
    <location>
        <begin position="451"/>
        <end position="657"/>
    </location>
</feature>
<protein>
    <submittedName>
        <fullName evidence="5">Uncharacterized protein</fullName>
    </submittedName>
</protein>
<dbReference type="GO" id="GO:0008236">
    <property type="term" value="F:serine-type peptidase activity"/>
    <property type="evidence" value="ECO:0007669"/>
    <property type="project" value="InterPro"/>
</dbReference>
<feature type="region of interest" description="Disordered" evidence="1">
    <location>
        <begin position="787"/>
        <end position="813"/>
    </location>
</feature>
<feature type="compositionally biased region" description="Low complexity" evidence="1">
    <location>
        <begin position="96"/>
        <end position="120"/>
    </location>
</feature>
<dbReference type="InParanoid" id="A0A1E1LEW6"/>
<dbReference type="InterPro" id="IPR052766">
    <property type="entry name" value="S41A_metabolite_peptidase"/>
</dbReference>
<dbReference type="Gene3D" id="3.90.226.10">
    <property type="entry name" value="2-enoyl-CoA Hydratase, Chain A, domain 1"/>
    <property type="match status" value="1"/>
</dbReference>
<keyword evidence="6" id="KW-1185">Reference proteome</keyword>
<evidence type="ECO:0000313" key="5">
    <source>
        <dbReference type="EMBL" id="CZT09076.1"/>
    </source>
</evidence>
<feature type="region of interest" description="Disordered" evidence="1">
    <location>
        <begin position="94"/>
        <end position="120"/>
    </location>
</feature>
<dbReference type="InterPro" id="IPR029045">
    <property type="entry name" value="ClpP/crotonase-like_dom_sf"/>
</dbReference>
<dbReference type="STRING" id="914237.A0A1E1LEW6"/>
<dbReference type="Proteomes" id="UP000178129">
    <property type="component" value="Unassembled WGS sequence"/>
</dbReference>
<evidence type="ECO:0000256" key="1">
    <source>
        <dbReference type="SAM" id="MobiDB-lite"/>
    </source>
</evidence>
<evidence type="ECO:0000259" key="4">
    <source>
        <dbReference type="Pfam" id="PF23658"/>
    </source>
</evidence>
<dbReference type="PANTHER" id="PTHR37049:SF4">
    <property type="entry name" value="RHODANESE DOMAIN-CONTAINING PROTEIN"/>
    <property type="match status" value="1"/>
</dbReference>
<evidence type="ECO:0000256" key="2">
    <source>
        <dbReference type="SAM" id="SignalP"/>
    </source>
</evidence>
<evidence type="ECO:0000313" key="6">
    <source>
        <dbReference type="Proteomes" id="UP000178129"/>
    </source>
</evidence>
<dbReference type="SUPFAM" id="SSF52096">
    <property type="entry name" value="ClpP/crotonase"/>
    <property type="match status" value="1"/>
</dbReference>
<evidence type="ECO:0000259" key="3">
    <source>
        <dbReference type="Pfam" id="PF03572"/>
    </source>
</evidence>
<proteinExistence type="predicted"/>
<organism evidence="5 6">
    <name type="scientific">Rhynchosporium graminicola</name>
    <dbReference type="NCBI Taxonomy" id="2792576"/>
    <lineage>
        <taxon>Eukaryota</taxon>
        <taxon>Fungi</taxon>
        <taxon>Dikarya</taxon>
        <taxon>Ascomycota</taxon>
        <taxon>Pezizomycotina</taxon>
        <taxon>Leotiomycetes</taxon>
        <taxon>Helotiales</taxon>
        <taxon>Ploettnerulaceae</taxon>
        <taxon>Rhynchosporium</taxon>
    </lineage>
</organism>
<feature type="chain" id="PRO_5009447089" evidence="2">
    <location>
        <begin position="17"/>
        <end position="826"/>
    </location>
</feature>
<reference evidence="6" key="1">
    <citation type="submission" date="2016-03" db="EMBL/GenBank/DDBJ databases">
        <authorList>
            <person name="Ploux O."/>
        </authorList>
    </citation>
    <scope>NUCLEOTIDE SEQUENCE [LARGE SCALE GENOMIC DNA]</scope>
    <source>
        <strain evidence="6">UK7</strain>
    </source>
</reference>
<feature type="domain" description="CPAF-like PDZ" evidence="4">
    <location>
        <begin position="256"/>
        <end position="379"/>
    </location>
</feature>
<name>A0A1E1LEW6_9HELO</name>
<accession>A0A1E1LEW6</accession>
<dbReference type="AlphaFoldDB" id="A0A1E1LEW6"/>
<dbReference type="Pfam" id="PF23658">
    <property type="entry name" value="PDZ_CPAF_rel"/>
    <property type="match status" value="1"/>
</dbReference>
<dbReference type="PROSITE" id="PS51257">
    <property type="entry name" value="PROKAR_LIPOPROTEIN"/>
    <property type="match status" value="1"/>
</dbReference>
<sequence length="826" mass="88360">MKYIFTTLVLTILAACKCIDDNCLRALRAIADPGHPGAAREFCATHTAGGAAPKATPPHALNACKDNAEIASACSCIGASSTSFAKARVGPAAYHSTTSASPTSSKTPTSTKTASLTSSSKPASATSAQACALVSSSSSAQRAANPAATPMVAAQLAHDCLNSVPLNKAAAIKLVDGIVPYIEWQSDAEFKKKPPADYFYPPHDIFAAMASVKTNLQADKYANEYEFQEDLYQVFAKAHDGHFVFYPDALTKAFEWGRKRALVSISEDGTTLPVIKIYEDVIASPSTASVVVKINGVEASKYVAEFAYTASFNQDADAAYNTMFAEIAFTATGAGTGHGFFSGGGRMRYIYSGPNTTFTFANGTTLVTENIAKVKGSFDAVTDGRSFYAKFCKVPVLNSISQTSEAAEGNSEARASAANVITPGYPKPIIVTTDKVVSGHYLSGKGFEDVAVMSVLGFNPDDPAEFQSVVGDFFATAKRDGMTKLVIDLSANGGGLLLLGYDLFRQLFPKIVQEGNSRFRERDTFLAIAEIYSANTANFNPATASPETILQYTSSYNYRNDLNLTNKPFVSFEDKFTGNVIDGVKYTDLMRFNLDNPLNTINDTYGIGIDVTGYGSRKNFAQPFAAENIVMLFDGYCASTCTTFAEFMRTQGGVKSIAMGGRPQPGKIQGVGGVKGSQTRTYKGIYDDALAALKTASKAQAAILKRLTSYPIDRALDTGLNVRDNILPGNVKDGLPAQFVREEAECRLFYTQPMITDVTALWKAAAAAAFNGAKCAAGSLPKRSVEVENSERRSAVTPTVKKPTKKISTKNKSPAWFERHGRKAIV</sequence>
<dbReference type="Pfam" id="PF03572">
    <property type="entry name" value="Peptidase_S41"/>
    <property type="match status" value="1"/>
</dbReference>
<dbReference type="GO" id="GO:0006508">
    <property type="term" value="P:proteolysis"/>
    <property type="evidence" value="ECO:0007669"/>
    <property type="project" value="InterPro"/>
</dbReference>
<feature type="signal peptide" evidence="2">
    <location>
        <begin position="1"/>
        <end position="16"/>
    </location>
</feature>
<keyword evidence="2" id="KW-0732">Signal</keyword>
<gene>
    <name evidence="5" type="ORF">RCO7_09885</name>
</gene>
<dbReference type="PANTHER" id="PTHR37049">
    <property type="entry name" value="PEPTIDASE S41 FAMILY PROTEIN"/>
    <property type="match status" value="1"/>
</dbReference>
<comment type="caution">
    <text evidence="5">The sequence shown here is derived from an EMBL/GenBank/DDBJ whole genome shotgun (WGS) entry which is preliminary data.</text>
</comment>
<dbReference type="EMBL" id="FJUW01000048">
    <property type="protein sequence ID" value="CZT09076.1"/>
    <property type="molecule type" value="Genomic_DNA"/>
</dbReference>
<dbReference type="InterPro" id="IPR005151">
    <property type="entry name" value="Tail-specific_protease"/>
</dbReference>
<dbReference type="InterPro" id="IPR056186">
    <property type="entry name" value="PDZ_CPAF-rel"/>
</dbReference>